<dbReference type="InterPro" id="IPR018511">
    <property type="entry name" value="Hemolysin-typ_Ca-bd_CS"/>
</dbReference>
<dbReference type="HOGENOM" id="CLU_542545_0_0_5"/>
<organism evidence="4 5">
    <name type="scientific">Asticcacaulis biprosthecium C19</name>
    <dbReference type="NCBI Taxonomy" id="715226"/>
    <lineage>
        <taxon>Bacteria</taxon>
        <taxon>Pseudomonadati</taxon>
        <taxon>Pseudomonadota</taxon>
        <taxon>Alphaproteobacteria</taxon>
        <taxon>Caulobacterales</taxon>
        <taxon>Caulobacteraceae</taxon>
        <taxon>Asticcacaulis</taxon>
    </lineage>
</organism>
<dbReference type="OrthoDB" id="7175628at2"/>
<dbReference type="AlphaFoldDB" id="F4QKA5"/>
<name>F4QKA5_9CAUL</name>
<dbReference type="InterPro" id="IPR001343">
    <property type="entry name" value="Hemolysn_Ca-bd"/>
</dbReference>
<dbReference type="PROSITE" id="PS00330">
    <property type="entry name" value="HEMOLYSIN_CALCIUM"/>
    <property type="match status" value="2"/>
</dbReference>
<protein>
    <submittedName>
        <fullName evidence="4">Hemolysin-type calcium-binding repeat 2 copies family protein</fullName>
    </submittedName>
</protein>
<dbReference type="InterPro" id="IPR050557">
    <property type="entry name" value="RTX_toxin/Mannuronan_C5-epim"/>
</dbReference>
<evidence type="ECO:0000313" key="5">
    <source>
        <dbReference type="Proteomes" id="UP000006512"/>
    </source>
</evidence>
<dbReference type="PANTHER" id="PTHR38340">
    <property type="entry name" value="S-LAYER PROTEIN"/>
    <property type="match status" value="1"/>
</dbReference>
<evidence type="ECO:0000256" key="2">
    <source>
        <dbReference type="ARBA" id="ARBA00022525"/>
    </source>
</evidence>
<comment type="subcellular location">
    <subcellularLocation>
        <location evidence="1">Secreted</location>
    </subcellularLocation>
</comment>
<accession>F4QKA5</accession>
<keyword evidence="2" id="KW-0964">Secreted</keyword>
<dbReference type="PRINTS" id="PR00313">
    <property type="entry name" value="CABNDNGRPT"/>
</dbReference>
<dbReference type="eggNOG" id="COG2931">
    <property type="taxonomic scope" value="Bacteria"/>
</dbReference>
<dbReference type="PANTHER" id="PTHR38340:SF1">
    <property type="entry name" value="S-LAYER PROTEIN"/>
    <property type="match status" value="1"/>
</dbReference>
<dbReference type="InterPro" id="IPR011049">
    <property type="entry name" value="Serralysin-like_metalloprot_C"/>
</dbReference>
<dbReference type="EMBL" id="GL883077">
    <property type="protein sequence ID" value="EGF93283.1"/>
    <property type="molecule type" value="Genomic_DNA"/>
</dbReference>
<evidence type="ECO:0000313" key="4">
    <source>
        <dbReference type="EMBL" id="EGF93283.1"/>
    </source>
</evidence>
<keyword evidence="5" id="KW-1185">Reference proteome</keyword>
<dbReference type="GO" id="GO:0005509">
    <property type="term" value="F:calcium ion binding"/>
    <property type="evidence" value="ECO:0007669"/>
    <property type="project" value="InterPro"/>
</dbReference>
<evidence type="ECO:0000256" key="1">
    <source>
        <dbReference type="ARBA" id="ARBA00004613"/>
    </source>
</evidence>
<proteinExistence type="predicted"/>
<feature type="region of interest" description="Disordered" evidence="3">
    <location>
        <begin position="77"/>
        <end position="106"/>
    </location>
</feature>
<dbReference type="GO" id="GO:0005576">
    <property type="term" value="C:extracellular region"/>
    <property type="evidence" value="ECO:0007669"/>
    <property type="project" value="UniProtKB-SubCell"/>
</dbReference>
<reference evidence="5" key="1">
    <citation type="submission" date="2011-03" db="EMBL/GenBank/DDBJ databases">
        <title>Draft genome sequence of Brevundimonas diminuta.</title>
        <authorList>
            <person name="Brown P.J.B."/>
            <person name="Buechlein A."/>
            <person name="Hemmerich C."/>
            <person name="Brun Y.V."/>
        </authorList>
    </citation>
    <scope>NUCLEOTIDE SEQUENCE [LARGE SCALE GENOMIC DNA]</scope>
    <source>
        <strain evidence="5">C19</strain>
    </source>
</reference>
<dbReference type="STRING" id="715226.ABI_17230"/>
<sequence length="434" mass="42501">MSLAGATAGVTADLTAAFSGGVSTIGGALLTGLEQYSVIYGSSDSDAITVGNASENNGPDANGLGVYAGDGNDTLTGGSATNRLHGEGGNDSLSGLSGGDELYGGEDGDVLEGGLGNDTIDGGAGNDTASYASATAAVTVSLAITVAQNTGGAGSDTLLEIENLTGSGYADSLTGSDSDNVLDGGIGNDTLTGGLGDDTYYVQATGDKVVELNGEGTDIIYSSASYSLSGRYVEVLTLTGTANTNATGNSLGNTLNGNTGSNSLDGAAGNDTMAGGLGDDTYYVQTTGDNVVEAGGQGTDVIFSTVSYSLSGRFAEVINLTGSANINATGNSTNNTLTGNDGTNTLNGKGGADYLAGGLGADVFLFEASSGKDTITDFSAAQNDSLNVNAYTGGVANAGLVAQVGGNVVITFSSANTITVLNASQADVLAHMVW</sequence>
<dbReference type="SUPFAM" id="SSF51120">
    <property type="entry name" value="beta-Roll"/>
    <property type="match status" value="2"/>
</dbReference>
<dbReference type="Pfam" id="PF00353">
    <property type="entry name" value="HemolysinCabind"/>
    <property type="match status" value="4"/>
</dbReference>
<gene>
    <name evidence="4" type="ORF">ABI_17230</name>
</gene>
<evidence type="ECO:0000256" key="3">
    <source>
        <dbReference type="SAM" id="MobiDB-lite"/>
    </source>
</evidence>
<dbReference type="Proteomes" id="UP000006512">
    <property type="component" value="Unassembled WGS sequence"/>
</dbReference>
<dbReference type="Gene3D" id="2.150.10.10">
    <property type="entry name" value="Serralysin-like metalloprotease, C-terminal"/>
    <property type="match status" value="3"/>
</dbReference>